<reference evidence="6 7" key="1">
    <citation type="journal article" date="2013" name="BMC Genomics">
        <title>Reconstruction of the lipid metabolism for the microalga Monoraphidium neglectum from its genome sequence reveals characteristics suitable for biofuel production.</title>
        <authorList>
            <person name="Bogen C."/>
            <person name="Al-Dilaimi A."/>
            <person name="Albersmeier A."/>
            <person name="Wichmann J."/>
            <person name="Grundmann M."/>
            <person name="Rupp O."/>
            <person name="Lauersen K.J."/>
            <person name="Blifernez-Klassen O."/>
            <person name="Kalinowski J."/>
            <person name="Goesmann A."/>
            <person name="Mussgnug J.H."/>
            <person name="Kruse O."/>
        </authorList>
    </citation>
    <scope>NUCLEOTIDE SEQUENCE [LARGE SCALE GENOMIC DNA]</scope>
    <source>
        <strain evidence="6 7">SAG 48.87</strain>
    </source>
</reference>
<feature type="compositionally biased region" description="Gly residues" evidence="4">
    <location>
        <begin position="161"/>
        <end position="183"/>
    </location>
</feature>
<dbReference type="InterPro" id="IPR018223">
    <property type="entry name" value="Arginosuc_synth_CS"/>
</dbReference>
<sequence length="229" mass="23941">MALAGAKSSAFAGSALSRAPAGLPRPVVSRAAARSLRVRAQSAPGGKIKVKKVVLAYSGGLDTSVILKWLQDEYNCEVVTFTADLGQGEELEPARAKAEQMGVKSIFIDDLREEFVKDYVFPMFRANAQYEGIYLLGTSIARPLIAKRQIEIAKEHRGRGRAPGAGGGGGGGSRGEGPSGRGSGARRRGSVGADAVCHGATGKGNDQQNKQSPTPATCHLDPDPAPRVM</sequence>
<dbReference type="GO" id="GO:0000053">
    <property type="term" value="P:argininosuccinate metabolic process"/>
    <property type="evidence" value="ECO:0007669"/>
    <property type="project" value="TreeGrafter"/>
</dbReference>
<accession>A0A0D2LXA1</accession>
<proteinExistence type="predicted"/>
<evidence type="ECO:0000256" key="3">
    <source>
        <dbReference type="ARBA" id="ARBA00022840"/>
    </source>
</evidence>
<feature type="compositionally biased region" description="Basic and acidic residues" evidence="4">
    <location>
        <begin position="220"/>
        <end position="229"/>
    </location>
</feature>
<dbReference type="GO" id="GO:0000050">
    <property type="term" value="P:urea cycle"/>
    <property type="evidence" value="ECO:0007669"/>
    <property type="project" value="TreeGrafter"/>
</dbReference>
<dbReference type="GO" id="GO:0006526">
    <property type="term" value="P:L-arginine biosynthetic process"/>
    <property type="evidence" value="ECO:0007669"/>
    <property type="project" value="InterPro"/>
</dbReference>
<evidence type="ECO:0000256" key="1">
    <source>
        <dbReference type="ARBA" id="ARBA00022598"/>
    </source>
</evidence>
<dbReference type="Gene3D" id="3.40.50.620">
    <property type="entry name" value="HUPs"/>
    <property type="match status" value="1"/>
</dbReference>
<evidence type="ECO:0000313" key="7">
    <source>
        <dbReference type="Proteomes" id="UP000054498"/>
    </source>
</evidence>
<dbReference type="PANTHER" id="PTHR11587">
    <property type="entry name" value="ARGININOSUCCINATE SYNTHASE"/>
    <property type="match status" value="1"/>
</dbReference>
<keyword evidence="7" id="KW-1185">Reference proteome</keyword>
<evidence type="ECO:0000256" key="2">
    <source>
        <dbReference type="ARBA" id="ARBA00022741"/>
    </source>
</evidence>
<dbReference type="SUPFAM" id="SSF52402">
    <property type="entry name" value="Adenine nucleotide alpha hydrolases-like"/>
    <property type="match status" value="1"/>
</dbReference>
<dbReference type="InterPro" id="IPR048267">
    <property type="entry name" value="Arginosuc_syn_N"/>
</dbReference>
<dbReference type="RefSeq" id="XP_013893141.1">
    <property type="nucleotide sequence ID" value="XM_014037687.1"/>
</dbReference>
<dbReference type="OrthoDB" id="1688907at2759"/>
<dbReference type="InterPro" id="IPR014729">
    <property type="entry name" value="Rossmann-like_a/b/a_fold"/>
</dbReference>
<feature type="domain" description="Arginosuccinate synthase-like N-terminal" evidence="5">
    <location>
        <begin position="52"/>
        <end position="169"/>
    </location>
</feature>
<gene>
    <name evidence="6" type="ORF">MNEG_13841</name>
</gene>
<evidence type="ECO:0000256" key="4">
    <source>
        <dbReference type="SAM" id="MobiDB-lite"/>
    </source>
</evidence>
<dbReference type="Proteomes" id="UP000054498">
    <property type="component" value="Unassembled WGS sequence"/>
</dbReference>
<organism evidence="6 7">
    <name type="scientific">Monoraphidium neglectum</name>
    <dbReference type="NCBI Taxonomy" id="145388"/>
    <lineage>
        <taxon>Eukaryota</taxon>
        <taxon>Viridiplantae</taxon>
        <taxon>Chlorophyta</taxon>
        <taxon>core chlorophytes</taxon>
        <taxon>Chlorophyceae</taxon>
        <taxon>CS clade</taxon>
        <taxon>Sphaeropleales</taxon>
        <taxon>Selenastraceae</taxon>
        <taxon>Monoraphidium</taxon>
    </lineage>
</organism>
<dbReference type="PROSITE" id="PS00564">
    <property type="entry name" value="ARGININOSUCCIN_SYN_1"/>
    <property type="match status" value="1"/>
</dbReference>
<evidence type="ECO:0000259" key="5">
    <source>
        <dbReference type="Pfam" id="PF00764"/>
    </source>
</evidence>
<protein>
    <submittedName>
        <fullName evidence="6">Argininosuccinate synthase</fullName>
        <ecNumber evidence="6">6.3.4.5</ecNumber>
    </submittedName>
</protein>
<dbReference type="KEGG" id="mng:MNEG_13841"/>
<feature type="compositionally biased region" description="Polar residues" evidence="4">
    <location>
        <begin position="204"/>
        <end position="215"/>
    </location>
</feature>
<keyword evidence="2" id="KW-0547">Nucleotide-binding</keyword>
<dbReference type="EMBL" id="KK104301">
    <property type="protein sequence ID" value="KIY94121.1"/>
    <property type="molecule type" value="Genomic_DNA"/>
</dbReference>
<keyword evidence="3" id="KW-0067">ATP-binding</keyword>
<dbReference type="PANTHER" id="PTHR11587:SF2">
    <property type="entry name" value="ARGININOSUCCINATE SYNTHASE"/>
    <property type="match status" value="1"/>
</dbReference>
<name>A0A0D2LXA1_9CHLO</name>
<dbReference type="STRING" id="145388.A0A0D2LXA1"/>
<dbReference type="InterPro" id="IPR001518">
    <property type="entry name" value="Arginosuc_synth"/>
</dbReference>
<keyword evidence="1 6" id="KW-0436">Ligase</keyword>
<dbReference type="EC" id="6.3.4.5" evidence="6"/>
<dbReference type="GO" id="GO:0004055">
    <property type="term" value="F:argininosuccinate synthase activity"/>
    <property type="evidence" value="ECO:0007669"/>
    <property type="project" value="UniProtKB-EC"/>
</dbReference>
<dbReference type="GO" id="GO:0005737">
    <property type="term" value="C:cytoplasm"/>
    <property type="evidence" value="ECO:0007669"/>
    <property type="project" value="TreeGrafter"/>
</dbReference>
<evidence type="ECO:0000313" key="6">
    <source>
        <dbReference type="EMBL" id="KIY94121.1"/>
    </source>
</evidence>
<dbReference type="GO" id="GO:0005524">
    <property type="term" value="F:ATP binding"/>
    <property type="evidence" value="ECO:0007669"/>
    <property type="project" value="UniProtKB-KW"/>
</dbReference>
<dbReference type="AlphaFoldDB" id="A0A0D2LXA1"/>
<dbReference type="GeneID" id="25731344"/>
<dbReference type="Pfam" id="PF00764">
    <property type="entry name" value="Arginosuc_synth"/>
    <property type="match status" value="1"/>
</dbReference>
<feature type="region of interest" description="Disordered" evidence="4">
    <location>
        <begin position="155"/>
        <end position="229"/>
    </location>
</feature>